<evidence type="ECO:0000313" key="1">
    <source>
        <dbReference type="EMBL" id="JAE05979.1"/>
    </source>
</evidence>
<reference evidence="1" key="2">
    <citation type="journal article" date="2015" name="Data Brief">
        <title>Shoot transcriptome of the giant reed, Arundo donax.</title>
        <authorList>
            <person name="Barrero R.A."/>
            <person name="Guerrero F.D."/>
            <person name="Moolhuijzen P."/>
            <person name="Goolsby J.A."/>
            <person name="Tidwell J."/>
            <person name="Bellgard S.E."/>
            <person name="Bellgard M.I."/>
        </authorList>
    </citation>
    <scope>NUCLEOTIDE SEQUENCE</scope>
    <source>
        <tissue evidence="1">Shoot tissue taken approximately 20 cm above the soil surface</tissue>
    </source>
</reference>
<sequence length="62" mass="6763">MGPPKLPRSHRCPVRARLPQLPCALPPPARAHRRRSARLAGRAAADVVFTVEPALRFIICGS</sequence>
<organism evidence="1">
    <name type="scientific">Arundo donax</name>
    <name type="common">Giant reed</name>
    <name type="synonym">Donax arundinaceus</name>
    <dbReference type="NCBI Taxonomy" id="35708"/>
    <lineage>
        <taxon>Eukaryota</taxon>
        <taxon>Viridiplantae</taxon>
        <taxon>Streptophyta</taxon>
        <taxon>Embryophyta</taxon>
        <taxon>Tracheophyta</taxon>
        <taxon>Spermatophyta</taxon>
        <taxon>Magnoliopsida</taxon>
        <taxon>Liliopsida</taxon>
        <taxon>Poales</taxon>
        <taxon>Poaceae</taxon>
        <taxon>PACMAD clade</taxon>
        <taxon>Arundinoideae</taxon>
        <taxon>Arundineae</taxon>
        <taxon>Arundo</taxon>
    </lineage>
</organism>
<reference evidence="1" key="1">
    <citation type="submission" date="2014-09" db="EMBL/GenBank/DDBJ databases">
        <authorList>
            <person name="Magalhaes I.L.F."/>
            <person name="Oliveira U."/>
            <person name="Santos F.R."/>
            <person name="Vidigal T.H.D.A."/>
            <person name="Brescovit A.D."/>
            <person name="Santos A.J."/>
        </authorList>
    </citation>
    <scope>NUCLEOTIDE SEQUENCE</scope>
    <source>
        <tissue evidence="1">Shoot tissue taken approximately 20 cm above the soil surface</tissue>
    </source>
</reference>
<accession>A0A0A9F444</accession>
<name>A0A0A9F444_ARUDO</name>
<proteinExistence type="predicted"/>
<dbReference type="EMBL" id="GBRH01191917">
    <property type="protein sequence ID" value="JAE05979.1"/>
    <property type="molecule type" value="Transcribed_RNA"/>
</dbReference>
<protein>
    <submittedName>
        <fullName evidence="1">Uncharacterized protein</fullName>
    </submittedName>
</protein>
<dbReference type="AlphaFoldDB" id="A0A0A9F444"/>
<dbReference type="EMBL" id="GBRH01194853">
    <property type="protein sequence ID" value="JAE03043.1"/>
    <property type="molecule type" value="Transcribed_RNA"/>
</dbReference>